<comment type="similarity">
    <text evidence="4">Belongs to the GTP cyclohydrolase IV family.</text>
</comment>
<dbReference type="InterPro" id="IPR003801">
    <property type="entry name" value="GTP_cyclohydrolase_FolE2/MptA"/>
</dbReference>
<evidence type="ECO:0000256" key="4">
    <source>
        <dbReference type="HAMAP-Rule" id="MF_01527"/>
    </source>
</evidence>
<evidence type="ECO:0000313" key="7">
    <source>
        <dbReference type="Proteomes" id="UP000628840"/>
    </source>
</evidence>
<keyword evidence="7" id="KW-1185">Reference proteome</keyword>
<dbReference type="GO" id="GO:2001118">
    <property type="term" value="P:tetrahydromethanopterin biosynthetic process"/>
    <property type="evidence" value="ECO:0007669"/>
    <property type="project" value="UniProtKB-UniRule"/>
</dbReference>
<dbReference type="RefSeq" id="WP_188879465.1">
    <property type="nucleotide sequence ID" value="NZ_BMPF01000001.1"/>
</dbReference>
<dbReference type="OrthoDB" id="53087at2157"/>
<dbReference type="EMBL" id="BMPF01000001">
    <property type="protein sequence ID" value="GGL27250.1"/>
    <property type="molecule type" value="Genomic_DNA"/>
</dbReference>
<evidence type="ECO:0000256" key="3">
    <source>
        <dbReference type="ARBA" id="ARBA00023004"/>
    </source>
</evidence>
<dbReference type="Gene3D" id="3.10.270.10">
    <property type="entry name" value="Urate Oxidase"/>
    <property type="match status" value="1"/>
</dbReference>
<comment type="caution">
    <text evidence="6">The sequence shown here is derived from an EMBL/GenBank/DDBJ whole genome shotgun (WGS) entry which is preliminary data.</text>
</comment>
<evidence type="ECO:0000256" key="2">
    <source>
        <dbReference type="ARBA" id="ARBA00022801"/>
    </source>
</evidence>
<sequence length="311" mass="34371">MAKDRQLPDVQASAPDVSVGLSHVGVTGVEKLVTLEREGKRPVVLTAEFEVYVDLPRERKGIDMSRNMEVIDETLQSAVDEPIYQVEDVCGEAADRLLAKHDYTSRAVVSMEATYMTREETPESERATQGTIDIVASATAREGEETREEVGARVTGMTVCPCSQQMMSARAAEKLADLGVDEEDVKAFLQEVPQAGHSQRGHATLTVETAGTPGVNLMDLAEIAKESMSARIYNLAKRPDEDHMTYEAHANARFVEDCVRSMAEQVVESYDDLPEETVVTMRQSNDESIHQHNAHAERVAELHELREEVGD</sequence>
<dbReference type="Pfam" id="PF02649">
    <property type="entry name" value="GCHY-1"/>
    <property type="match status" value="1"/>
</dbReference>
<evidence type="ECO:0000313" key="6">
    <source>
        <dbReference type="EMBL" id="GGL27250.1"/>
    </source>
</evidence>
<dbReference type="NCBIfam" id="TIGR00294">
    <property type="entry name" value="GTP cyclohydrolase MptA"/>
    <property type="match status" value="1"/>
</dbReference>
<gene>
    <name evidence="4" type="primary">mptA</name>
    <name evidence="6" type="ORF">GCM10009037_08570</name>
</gene>
<dbReference type="InterPro" id="IPR022840">
    <property type="entry name" value="GTP_cyclohydrolase_MptA"/>
</dbReference>
<dbReference type="EC" id="3.5.4.39" evidence="4 5"/>
<evidence type="ECO:0000256" key="5">
    <source>
        <dbReference type="NCBIfam" id="TIGR00294"/>
    </source>
</evidence>
<dbReference type="GO" id="GO:0044682">
    <property type="term" value="F:GTP cyclohydrolase IV activity"/>
    <property type="evidence" value="ECO:0007669"/>
    <property type="project" value="UniProtKB-UniRule"/>
</dbReference>
<dbReference type="GO" id="GO:0003934">
    <property type="term" value="F:GTP cyclohydrolase I activity"/>
    <property type="evidence" value="ECO:0007669"/>
    <property type="project" value="InterPro"/>
</dbReference>
<dbReference type="AlphaFoldDB" id="A0A830F0F6"/>
<keyword evidence="3 4" id="KW-0408">Iron</keyword>
<name>A0A830F0F6_9EURY</name>
<reference evidence="6 7" key="1">
    <citation type="journal article" date="2019" name="Int. J. Syst. Evol. Microbiol.">
        <title>The Global Catalogue of Microorganisms (GCM) 10K type strain sequencing project: providing services to taxonomists for standard genome sequencing and annotation.</title>
        <authorList>
            <consortium name="The Broad Institute Genomics Platform"/>
            <consortium name="The Broad Institute Genome Sequencing Center for Infectious Disease"/>
            <person name="Wu L."/>
            <person name="Ma J."/>
        </authorList>
    </citation>
    <scope>NUCLEOTIDE SEQUENCE [LARGE SCALE GENOMIC DNA]</scope>
    <source>
        <strain evidence="6 7">JCM 19585</strain>
    </source>
</reference>
<evidence type="ECO:0000256" key="1">
    <source>
        <dbReference type="ARBA" id="ARBA00022723"/>
    </source>
</evidence>
<proteinExistence type="inferred from homology"/>
<comment type="cofactor">
    <cofactor evidence="4">
        <name>Fe(2+)</name>
        <dbReference type="ChEBI" id="CHEBI:29033"/>
    </cofactor>
    <text evidence="4">Binds 1 Fe(2+) ion per subunit.</text>
</comment>
<comment type="pathway">
    <text evidence="4">Cofactor biosynthesis; 5,6,7,8-tetrahydromethanopterin biosynthesis.</text>
</comment>
<dbReference type="PANTHER" id="PTHR36445:SF1">
    <property type="entry name" value="GTP CYCLOHYDROLASE MPTA"/>
    <property type="match status" value="1"/>
</dbReference>
<organism evidence="6 7">
    <name type="scientific">Halarchaeum grantii</name>
    <dbReference type="NCBI Taxonomy" id="1193105"/>
    <lineage>
        <taxon>Archaea</taxon>
        <taxon>Methanobacteriati</taxon>
        <taxon>Methanobacteriota</taxon>
        <taxon>Stenosarchaea group</taxon>
        <taxon>Halobacteria</taxon>
        <taxon>Halobacteriales</taxon>
        <taxon>Halobacteriaceae</taxon>
    </lineage>
</organism>
<dbReference type="Proteomes" id="UP000628840">
    <property type="component" value="Unassembled WGS sequence"/>
</dbReference>
<keyword evidence="1 4" id="KW-0479">Metal-binding</keyword>
<comment type="function">
    <text evidence="4">Converts GTP to 7,8-dihydro-D-neopterin 2',3'-cyclic phosphate, the first intermediate in the biosynthesis of coenzyme methanopterin.</text>
</comment>
<dbReference type="GO" id="GO:0005506">
    <property type="term" value="F:iron ion binding"/>
    <property type="evidence" value="ECO:0007669"/>
    <property type="project" value="UniProtKB-UniRule"/>
</dbReference>
<accession>A0A830F0F6</accession>
<dbReference type="HAMAP" id="MF_01527_A">
    <property type="entry name" value="GTP_cyclohydrol_A"/>
    <property type="match status" value="1"/>
</dbReference>
<feature type="site" description="May be catalytically important" evidence="4">
    <location>
        <position position="160"/>
    </location>
</feature>
<comment type="subunit">
    <text evidence="4">Homodimer.</text>
</comment>
<dbReference type="PANTHER" id="PTHR36445">
    <property type="entry name" value="GTP CYCLOHYDROLASE MPTA"/>
    <property type="match status" value="1"/>
</dbReference>
<dbReference type="UniPathway" id="UPA00065"/>
<keyword evidence="2 4" id="KW-0378">Hydrolase</keyword>
<comment type="catalytic activity">
    <reaction evidence="4">
        <text>GTP + H2O = 7,8-dihydroneopterin 2',3'-cyclic phosphate + formate + diphosphate + H(+)</text>
        <dbReference type="Rhea" id="RHEA:25860"/>
        <dbReference type="ChEBI" id="CHEBI:15377"/>
        <dbReference type="ChEBI" id="CHEBI:15378"/>
        <dbReference type="ChEBI" id="CHEBI:15740"/>
        <dbReference type="ChEBI" id="CHEBI:33019"/>
        <dbReference type="ChEBI" id="CHEBI:37565"/>
        <dbReference type="ChEBI" id="CHEBI:58854"/>
        <dbReference type="EC" id="3.5.4.39"/>
    </reaction>
</comment>
<protein>
    <recommendedName>
        <fullName evidence="4 5">GTP cyclohydrolase MptA</fullName>
        <ecNumber evidence="4 5">3.5.4.39</ecNumber>
    </recommendedName>
    <alternativeName>
        <fullName evidence="4">GTP cyclohydrolase IV</fullName>
    </alternativeName>
</protein>